<dbReference type="InterPro" id="IPR002068">
    <property type="entry name" value="A-crystallin/Hsp20_dom"/>
</dbReference>
<dbReference type="SUPFAM" id="SSF49764">
    <property type="entry name" value="HSP20-like chaperones"/>
    <property type="match status" value="1"/>
</dbReference>
<dbReference type="InterPro" id="IPR008978">
    <property type="entry name" value="HSP20-like_chaperone"/>
</dbReference>
<gene>
    <name evidence="4" type="ORF">DLM65_01285</name>
</gene>
<evidence type="ECO:0000313" key="5">
    <source>
        <dbReference type="Proteomes" id="UP000248724"/>
    </source>
</evidence>
<dbReference type="EMBL" id="QHBU01000026">
    <property type="protein sequence ID" value="PZR83719.1"/>
    <property type="molecule type" value="Genomic_DNA"/>
</dbReference>
<dbReference type="AlphaFoldDB" id="A0A2W5ZE56"/>
<evidence type="ECO:0000256" key="1">
    <source>
        <dbReference type="PROSITE-ProRule" id="PRU00285"/>
    </source>
</evidence>
<protein>
    <recommendedName>
        <fullName evidence="3">SHSP domain-containing protein</fullName>
    </recommendedName>
</protein>
<proteinExistence type="inferred from homology"/>
<dbReference type="CDD" id="cd06464">
    <property type="entry name" value="ACD_sHsps-like"/>
    <property type="match status" value="1"/>
</dbReference>
<evidence type="ECO:0000256" key="2">
    <source>
        <dbReference type="RuleBase" id="RU003616"/>
    </source>
</evidence>
<evidence type="ECO:0000313" key="4">
    <source>
        <dbReference type="EMBL" id="PZR83719.1"/>
    </source>
</evidence>
<comment type="caution">
    <text evidence="4">The sequence shown here is derived from an EMBL/GenBank/DDBJ whole genome shotgun (WGS) entry which is preliminary data.</text>
</comment>
<feature type="domain" description="SHSP" evidence="3">
    <location>
        <begin position="1"/>
        <end position="92"/>
    </location>
</feature>
<name>A0A2W5ZE56_9BACT</name>
<evidence type="ECO:0000259" key="3">
    <source>
        <dbReference type="PROSITE" id="PS01031"/>
    </source>
</evidence>
<accession>A0A2W5ZE56</accession>
<dbReference type="Pfam" id="PF00011">
    <property type="entry name" value="HSP20"/>
    <property type="match status" value="1"/>
</dbReference>
<feature type="non-terminal residue" evidence="4">
    <location>
        <position position="1"/>
    </location>
</feature>
<comment type="similarity">
    <text evidence="1 2">Belongs to the small heat shock protein (HSP20) family.</text>
</comment>
<dbReference type="Gene3D" id="2.60.40.790">
    <property type="match status" value="1"/>
</dbReference>
<reference evidence="4 5" key="1">
    <citation type="journal article" date="2017" name="Nature">
        <title>Atmospheric trace gases support primary production in Antarctic desert surface soil.</title>
        <authorList>
            <person name="Ji M."/>
            <person name="Greening C."/>
            <person name="Vanwonterghem I."/>
            <person name="Carere C.R."/>
            <person name="Bay S.K."/>
            <person name="Steen J.A."/>
            <person name="Montgomery K."/>
            <person name="Lines T."/>
            <person name="Beardall J."/>
            <person name="van Dorst J."/>
            <person name="Snape I."/>
            <person name="Stott M.B."/>
            <person name="Hugenholtz P."/>
            <person name="Ferrari B.C."/>
        </authorList>
    </citation>
    <scope>NUCLEOTIDE SEQUENCE [LARGE SCALE GENOMIC DNA]</scope>
    <source>
        <strain evidence="4">RRmetagenome_bin12</strain>
    </source>
</reference>
<dbReference type="Proteomes" id="UP000248724">
    <property type="component" value="Unassembled WGS sequence"/>
</dbReference>
<organism evidence="4 5">
    <name type="scientific">Candidatus Aeolococcus gillhamiae</name>
    <dbReference type="NCBI Taxonomy" id="3127015"/>
    <lineage>
        <taxon>Bacteria</taxon>
        <taxon>Bacillati</taxon>
        <taxon>Candidatus Dormiibacterota</taxon>
        <taxon>Candidatus Dormibacteria</taxon>
        <taxon>Candidatus Aeolococcales</taxon>
        <taxon>Candidatus Aeolococcaceae</taxon>
        <taxon>Candidatus Aeolococcus</taxon>
    </lineage>
</organism>
<dbReference type="PROSITE" id="PS01031">
    <property type="entry name" value="SHSP"/>
    <property type="match status" value="1"/>
</dbReference>
<sequence length="93" mass="9985">ALVLVFPLPGVMADDVTVRADDGRVVVEADMRTAAEKGYLLHEWHYGPYHRAVEIPEGFGGTAAASFGNGQLAVRLLRGEPPAAGKVEVNREE</sequence>